<evidence type="ECO:0000256" key="1">
    <source>
        <dbReference type="SAM" id="MobiDB-lite"/>
    </source>
</evidence>
<dbReference type="EMBL" id="PXOG01000324">
    <property type="protein sequence ID" value="RGP61014.1"/>
    <property type="molecule type" value="Genomic_DNA"/>
</dbReference>
<dbReference type="InterPro" id="IPR036770">
    <property type="entry name" value="Ankyrin_rpt-contain_sf"/>
</dbReference>
<dbReference type="SUPFAM" id="SSF140860">
    <property type="entry name" value="Pseudo ankyrin repeat-like"/>
    <property type="match status" value="1"/>
</dbReference>
<dbReference type="Gene3D" id="1.25.40.20">
    <property type="entry name" value="Ankyrin repeat-containing domain"/>
    <property type="match status" value="1"/>
</dbReference>
<keyword evidence="3" id="KW-1185">Reference proteome</keyword>
<organism evidence="2 3">
    <name type="scientific">Fusarium longipes</name>
    <dbReference type="NCBI Taxonomy" id="694270"/>
    <lineage>
        <taxon>Eukaryota</taxon>
        <taxon>Fungi</taxon>
        <taxon>Dikarya</taxon>
        <taxon>Ascomycota</taxon>
        <taxon>Pezizomycotina</taxon>
        <taxon>Sordariomycetes</taxon>
        <taxon>Hypocreomycetidae</taxon>
        <taxon>Hypocreales</taxon>
        <taxon>Nectriaceae</taxon>
        <taxon>Fusarium</taxon>
    </lineage>
</organism>
<protein>
    <recommendedName>
        <fullName evidence="4">Ankyrin repeat</fullName>
    </recommendedName>
</protein>
<reference evidence="2 3" key="1">
    <citation type="journal article" date="2018" name="PLoS Pathog.">
        <title>Evolution of structural diversity of trichothecenes, a family of toxins produced by plant pathogenic and entomopathogenic fungi.</title>
        <authorList>
            <person name="Proctor R.H."/>
            <person name="McCormick S.P."/>
            <person name="Kim H.S."/>
            <person name="Cardoza R.E."/>
            <person name="Stanley A.M."/>
            <person name="Lindo L."/>
            <person name="Kelly A."/>
            <person name="Brown D.W."/>
            <person name="Lee T."/>
            <person name="Vaughan M.M."/>
            <person name="Alexander N.J."/>
            <person name="Busman M."/>
            <person name="Gutierrez S."/>
        </authorList>
    </citation>
    <scope>NUCLEOTIDE SEQUENCE [LARGE SCALE GENOMIC DNA]</scope>
    <source>
        <strain evidence="2 3">NRRL 20695</strain>
    </source>
</reference>
<comment type="caution">
    <text evidence="2">The sequence shown here is derived from an EMBL/GenBank/DDBJ whole genome shotgun (WGS) entry which is preliminary data.</text>
</comment>
<dbReference type="OrthoDB" id="194358at2759"/>
<sequence>MADTVILDADSDSESTSSSVVLSNNSSTTTSRPSPLWVRETLILIAKELGERTEENKRYRNKKSLANLVATCKFIAGTLQTFLYVQDLQDGEMKGLRYAIINGDDDIAIGILNKYPERHLKRCVNIRFSSQVGKNVTFTMLHMAATNKMYDTIEKLHQLGAKWLYAENFDLIQSDDFRDTLSSFPALQRTLRNINWAPNFVGLIAKEKHTCYLLAKYWPESYPFVARFTYPPALLPGRPRDREYCMTLVHLMVLLCPDRNNLNRVKAALKQYPDLKRLPGTERECSIISIAVEAQNEAVLDHFLYDMNGREPYFVDNRGYSLLHFAVEQVLLGDNGLGPRGQSGSSRCMGVIMQKRINVMVTQTMAPYKTPLLMLASHILVDWSEQNRVIKRWIDEFAKEEKRYANAWGFGPVVYTMNRPDSNGNTVLGYIAKAIVNYHKEQGSKPLEDLFSKMITKYNADINLDVNTFPSPTTRAYVHSIKWMADKASGRARFKKLVDGFGGRLHHAEALNIEAPTPASADFPPDQPHAVCLPANHPYALAQPFQQAFIEWSPSQLSQRQADLPRQWSFYVQMLMDSFGKSRPEAEEQATRLTRPLGYNGP</sequence>
<evidence type="ECO:0008006" key="4">
    <source>
        <dbReference type="Google" id="ProtNLM"/>
    </source>
</evidence>
<name>A0A395RLP0_9HYPO</name>
<accession>A0A395RLP0</accession>
<proteinExistence type="predicted"/>
<gene>
    <name evidence="2" type="ORF">FLONG3_10672</name>
</gene>
<dbReference type="AlphaFoldDB" id="A0A395RLP0"/>
<dbReference type="Proteomes" id="UP000266234">
    <property type="component" value="Unassembled WGS sequence"/>
</dbReference>
<evidence type="ECO:0000313" key="3">
    <source>
        <dbReference type="Proteomes" id="UP000266234"/>
    </source>
</evidence>
<evidence type="ECO:0000313" key="2">
    <source>
        <dbReference type="EMBL" id="RGP61014.1"/>
    </source>
</evidence>
<dbReference type="STRING" id="694270.A0A395RLP0"/>
<feature type="region of interest" description="Disordered" evidence="1">
    <location>
        <begin position="582"/>
        <end position="602"/>
    </location>
</feature>